<comment type="caution">
    <text evidence="1">The sequence shown here is derived from an EMBL/GenBank/DDBJ whole genome shotgun (WGS) entry which is preliminary data.</text>
</comment>
<proteinExistence type="predicted"/>
<organism evidence="1 2">
    <name type="scientific">Dermacentor silvarum</name>
    <name type="common">Tick</name>
    <dbReference type="NCBI Taxonomy" id="543639"/>
    <lineage>
        <taxon>Eukaryota</taxon>
        <taxon>Metazoa</taxon>
        <taxon>Ecdysozoa</taxon>
        <taxon>Arthropoda</taxon>
        <taxon>Chelicerata</taxon>
        <taxon>Arachnida</taxon>
        <taxon>Acari</taxon>
        <taxon>Parasitiformes</taxon>
        <taxon>Ixodida</taxon>
        <taxon>Ixodoidea</taxon>
        <taxon>Ixodidae</taxon>
        <taxon>Rhipicephalinae</taxon>
        <taxon>Dermacentor</taxon>
    </lineage>
</organism>
<protein>
    <submittedName>
        <fullName evidence="1">Uncharacterized protein</fullName>
    </submittedName>
</protein>
<sequence length="174" mass="18899">MRRSRDTYSLVRKTRDIARISLKRALQPALVVYDERCMVDAGNLCDSEDMFRCATGGDVCIPRRLTCNGINNCGDDSDEPKHLSSEHCRVDPEDIWGPIVFCTILVAFSGIVIYVIVLDICMARVSFSTSSTSSTSGDTSTDSSDSGSGDTVLAPLPEGDQAVLLRNAEIEVQA</sequence>
<evidence type="ECO:0000313" key="1">
    <source>
        <dbReference type="EMBL" id="KAH7965315.1"/>
    </source>
</evidence>
<evidence type="ECO:0000313" key="2">
    <source>
        <dbReference type="Proteomes" id="UP000821865"/>
    </source>
</evidence>
<accession>A0ACB8DB97</accession>
<dbReference type="EMBL" id="CM023471">
    <property type="protein sequence ID" value="KAH7965315.1"/>
    <property type="molecule type" value="Genomic_DNA"/>
</dbReference>
<keyword evidence="2" id="KW-1185">Reference proteome</keyword>
<name>A0ACB8DB97_DERSI</name>
<dbReference type="Proteomes" id="UP000821865">
    <property type="component" value="Chromosome 2"/>
</dbReference>
<reference evidence="1" key="1">
    <citation type="submission" date="2020-05" db="EMBL/GenBank/DDBJ databases">
        <title>Large-scale comparative analyses of tick genomes elucidate their genetic diversity and vector capacities.</title>
        <authorList>
            <person name="Jia N."/>
            <person name="Wang J."/>
            <person name="Shi W."/>
            <person name="Du L."/>
            <person name="Sun Y."/>
            <person name="Zhan W."/>
            <person name="Jiang J."/>
            <person name="Wang Q."/>
            <person name="Zhang B."/>
            <person name="Ji P."/>
            <person name="Sakyi L.B."/>
            <person name="Cui X."/>
            <person name="Yuan T."/>
            <person name="Jiang B."/>
            <person name="Yang W."/>
            <person name="Lam T.T.-Y."/>
            <person name="Chang Q."/>
            <person name="Ding S."/>
            <person name="Wang X."/>
            <person name="Zhu J."/>
            <person name="Ruan X."/>
            <person name="Zhao L."/>
            <person name="Wei J."/>
            <person name="Que T."/>
            <person name="Du C."/>
            <person name="Cheng J."/>
            <person name="Dai P."/>
            <person name="Han X."/>
            <person name="Huang E."/>
            <person name="Gao Y."/>
            <person name="Liu J."/>
            <person name="Shao H."/>
            <person name="Ye R."/>
            <person name="Li L."/>
            <person name="Wei W."/>
            <person name="Wang X."/>
            <person name="Wang C."/>
            <person name="Yang T."/>
            <person name="Huo Q."/>
            <person name="Li W."/>
            <person name="Guo W."/>
            <person name="Chen H."/>
            <person name="Zhou L."/>
            <person name="Ni X."/>
            <person name="Tian J."/>
            <person name="Zhou Y."/>
            <person name="Sheng Y."/>
            <person name="Liu T."/>
            <person name="Pan Y."/>
            <person name="Xia L."/>
            <person name="Li J."/>
            <person name="Zhao F."/>
            <person name="Cao W."/>
        </authorList>
    </citation>
    <scope>NUCLEOTIDE SEQUENCE</scope>
    <source>
        <strain evidence="1">Dsil-2018</strain>
    </source>
</reference>
<gene>
    <name evidence="1" type="ORF">HPB49_006060</name>
</gene>